<sequence>MRYDSPDPFHPSLLPALIAAEDALARLDERAARHPVAEGFRERGQFFDAAAALWVAGELVHVEDLVLHDSHMDARAPSHELTIAHAVLRTRRRLELAEPGWALTAAGLNVLRGEEGSGAPQIEDDGARAPRPDGDHAEEVCEAAESPADNPLADEFAALDAALARSERLLDMHAGSIAAAGLPLAQTPTAKSEPEGQLGLLFDEEWDEAARLDAWRGVLAVADQLPACLGAAVLFDAWERIEPLRRQHWLGSLLVGAYLRCRGKVVSHGLAFNTGLKTIRHERRRSKDRLTRLGGFLEAMTATADLGLKELDRLSLARTQMEMRIRDRRSNSNLPGLIDLVLSRPIVSTGLISRHLGVTPRGALNLVRELGLREMTGRGRYRGWGVL</sequence>
<evidence type="ECO:0000259" key="2">
    <source>
        <dbReference type="Pfam" id="PF07756"/>
    </source>
</evidence>
<reference evidence="4 5" key="1">
    <citation type="submission" date="2015-11" db="EMBL/GenBank/DDBJ databases">
        <title>Ensifer anhuiense sp. nov., an effective nitrogen fixation bacterium with Glycine soja.</title>
        <authorList>
            <person name="Yan H."/>
            <person name="Chen W."/>
        </authorList>
    </citation>
    <scope>NUCLEOTIDE SEQUENCE [LARGE SCALE GENOMIC DNA]</scope>
    <source>
        <strain evidence="4 5">LMG 7837</strain>
    </source>
</reference>
<dbReference type="NCBIfam" id="NF040876">
    <property type="entry name" value="RHE_PE00001_fam"/>
    <property type="match status" value="1"/>
</dbReference>
<dbReference type="EMBL" id="LNQB01000051">
    <property type="protein sequence ID" value="OAP49785.1"/>
    <property type="molecule type" value="Genomic_DNA"/>
</dbReference>
<dbReference type="AlphaFoldDB" id="A0A178YSQ5"/>
<feature type="region of interest" description="Disordered" evidence="1">
    <location>
        <begin position="114"/>
        <end position="137"/>
    </location>
</feature>
<evidence type="ECO:0000313" key="4">
    <source>
        <dbReference type="EMBL" id="OAP49785.1"/>
    </source>
</evidence>
<dbReference type="Pfam" id="PF11972">
    <property type="entry name" value="HTH_13"/>
    <property type="match status" value="1"/>
</dbReference>
<dbReference type="Proteomes" id="UP000078507">
    <property type="component" value="Unassembled WGS sequence"/>
</dbReference>
<feature type="domain" description="DUF1612" evidence="2">
    <location>
        <begin position="200"/>
        <end position="325"/>
    </location>
</feature>
<keyword evidence="5" id="KW-1185">Reference proteome</keyword>
<evidence type="ECO:0000259" key="3">
    <source>
        <dbReference type="Pfam" id="PF11972"/>
    </source>
</evidence>
<dbReference type="OrthoDB" id="7989940at2"/>
<protein>
    <submittedName>
        <fullName evidence="4">Uncharacterized protein</fullName>
    </submittedName>
</protein>
<proteinExistence type="predicted"/>
<name>A0A178YSQ5_SINSA</name>
<comment type="caution">
    <text evidence="4">The sequence shown here is derived from an EMBL/GenBank/DDBJ whole genome shotgun (WGS) entry which is preliminary data.</text>
</comment>
<feature type="compositionally biased region" description="Basic and acidic residues" evidence="1">
    <location>
        <begin position="125"/>
        <end position="137"/>
    </location>
</feature>
<evidence type="ECO:0000313" key="5">
    <source>
        <dbReference type="Proteomes" id="UP000078507"/>
    </source>
</evidence>
<evidence type="ECO:0000256" key="1">
    <source>
        <dbReference type="SAM" id="MobiDB-lite"/>
    </source>
</evidence>
<dbReference type="STRING" id="36856.ATB98_03175"/>
<accession>A0A178YSQ5</accession>
<dbReference type="InterPro" id="IPR048017">
    <property type="entry name" value="Y4cF-like"/>
</dbReference>
<organism evidence="4 5">
    <name type="scientific">Sinorhizobium saheli</name>
    <dbReference type="NCBI Taxonomy" id="36856"/>
    <lineage>
        <taxon>Bacteria</taxon>
        <taxon>Pseudomonadati</taxon>
        <taxon>Pseudomonadota</taxon>
        <taxon>Alphaproteobacteria</taxon>
        <taxon>Hyphomicrobiales</taxon>
        <taxon>Rhizobiaceae</taxon>
        <taxon>Sinorhizobium/Ensifer group</taxon>
        <taxon>Sinorhizobium</taxon>
    </lineage>
</organism>
<feature type="domain" description="HTH DNA binding" evidence="3">
    <location>
        <begin position="334"/>
        <end position="387"/>
    </location>
</feature>
<dbReference type="InterPro" id="IPR021068">
    <property type="entry name" value="HTH_DNA-bd"/>
</dbReference>
<gene>
    <name evidence="4" type="ORF">ATB98_03175</name>
</gene>
<dbReference type="Pfam" id="PF07756">
    <property type="entry name" value="DUF1612"/>
    <property type="match status" value="1"/>
</dbReference>
<dbReference type="RefSeq" id="WP_066868897.1">
    <property type="nucleotide sequence ID" value="NZ_LNQB01000051.1"/>
</dbReference>
<dbReference type="InterPro" id="IPR011670">
    <property type="entry name" value="DUF1612"/>
</dbReference>